<accession>A0A0C9YVT9</accession>
<keyword evidence="3" id="KW-1185">Reference proteome</keyword>
<feature type="compositionally biased region" description="Polar residues" evidence="1">
    <location>
        <begin position="16"/>
        <end position="26"/>
    </location>
</feature>
<dbReference type="AlphaFoldDB" id="A0A0C9YVT9"/>
<dbReference type="Proteomes" id="UP000054018">
    <property type="component" value="Unassembled WGS sequence"/>
</dbReference>
<feature type="region of interest" description="Disordered" evidence="1">
    <location>
        <begin position="15"/>
        <end position="96"/>
    </location>
</feature>
<protein>
    <submittedName>
        <fullName evidence="2">Uncharacterized protein</fullName>
    </submittedName>
</protein>
<proteinExistence type="predicted"/>
<gene>
    <name evidence="2" type="ORF">PISMIDRAFT_672618</name>
</gene>
<reference evidence="2 3" key="1">
    <citation type="submission" date="2014-04" db="EMBL/GenBank/DDBJ databases">
        <authorList>
            <consortium name="DOE Joint Genome Institute"/>
            <person name="Kuo A."/>
            <person name="Kohler A."/>
            <person name="Costa M.D."/>
            <person name="Nagy L.G."/>
            <person name="Floudas D."/>
            <person name="Copeland A."/>
            <person name="Barry K.W."/>
            <person name="Cichocki N."/>
            <person name="Veneault-Fourrey C."/>
            <person name="LaButti K."/>
            <person name="Lindquist E.A."/>
            <person name="Lipzen A."/>
            <person name="Lundell T."/>
            <person name="Morin E."/>
            <person name="Murat C."/>
            <person name="Sun H."/>
            <person name="Tunlid A."/>
            <person name="Henrissat B."/>
            <person name="Grigoriev I.V."/>
            <person name="Hibbett D.S."/>
            <person name="Martin F."/>
            <person name="Nordberg H.P."/>
            <person name="Cantor M.N."/>
            <person name="Hua S.X."/>
        </authorList>
    </citation>
    <scope>NUCLEOTIDE SEQUENCE [LARGE SCALE GENOMIC DNA]</scope>
    <source>
        <strain evidence="2 3">441</strain>
    </source>
</reference>
<dbReference type="HOGENOM" id="CLU_2360553_0_0_1"/>
<evidence type="ECO:0000256" key="1">
    <source>
        <dbReference type="SAM" id="MobiDB-lite"/>
    </source>
</evidence>
<reference evidence="3" key="2">
    <citation type="submission" date="2015-01" db="EMBL/GenBank/DDBJ databases">
        <title>Evolutionary Origins and Diversification of the Mycorrhizal Mutualists.</title>
        <authorList>
            <consortium name="DOE Joint Genome Institute"/>
            <consortium name="Mycorrhizal Genomics Consortium"/>
            <person name="Kohler A."/>
            <person name="Kuo A."/>
            <person name="Nagy L.G."/>
            <person name="Floudas D."/>
            <person name="Copeland A."/>
            <person name="Barry K.W."/>
            <person name="Cichocki N."/>
            <person name="Veneault-Fourrey C."/>
            <person name="LaButti K."/>
            <person name="Lindquist E.A."/>
            <person name="Lipzen A."/>
            <person name="Lundell T."/>
            <person name="Morin E."/>
            <person name="Murat C."/>
            <person name="Riley R."/>
            <person name="Ohm R."/>
            <person name="Sun H."/>
            <person name="Tunlid A."/>
            <person name="Henrissat B."/>
            <person name="Grigoriev I.V."/>
            <person name="Hibbett D.S."/>
            <person name="Martin F."/>
        </authorList>
    </citation>
    <scope>NUCLEOTIDE SEQUENCE [LARGE SCALE GENOMIC DNA]</scope>
    <source>
        <strain evidence="3">441</strain>
    </source>
</reference>
<organism evidence="2 3">
    <name type="scientific">Pisolithus microcarpus 441</name>
    <dbReference type="NCBI Taxonomy" id="765257"/>
    <lineage>
        <taxon>Eukaryota</taxon>
        <taxon>Fungi</taxon>
        <taxon>Dikarya</taxon>
        <taxon>Basidiomycota</taxon>
        <taxon>Agaricomycotina</taxon>
        <taxon>Agaricomycetes</taxon>
        <taxon>Agaricomycetidae</taxon>
        <taxon>Boletales</taxon>
        <taxon>Sclerodermatineae</taxon>
        <taxon>Pisolithaceae</taxon>
        <taxon>Pisolithus</taxon>
    </lineage>
</organism>
<feature type="compositionally biased region" description="Polar residues" evidence="1">
    <location>
        <begin position="40"/>
        <end position="61"/>
    </location>
</feature>
<evidence type="ECO:0000313" key="3">
    <source>
        <dbReference type="Proteomes" id="UP000054018"/>
    </source>
</evidence>
<name>A0A0C9YVT9_9AGAM</name>
<evidence type="ECO:0000313" key="2">
    <source>
        <dbReference type="EMBL" id="KIK29200.1"/>
    </source>
</evidence>
<feature type="non-terminal residue" evidence="2">
    <location>
        <position position="1"/>
    </location>
</feature>
<sequence>MLDTLREVSIKVAIAQESNEIQQSTPEPKPSSTKDEDIPTATSSMFPAASETPSEGASESSEVVKVTRSLRLDGSVSEFGGETDDEGNVLVRRRDH</sequence>
<dbReference type="EMBL" id="KN833690">
    <property type="protein sequence ID" value="KIK29200.1"/>
    <property type="molecule type" value="Genomic_DNA"/>
</dbReference>